<dbReference type="AlphaFoldDB" id="A0A8S2VWV6"/>
<accession>A0A8S2VWV6</accession>
<sequence>IKYCQQLLLVDEMTDKSSRFTVFRTTLKGQVIAFSFDDKKLIYLPQPYFYYDSKISLNIEYEYAYITQNGQTNINLRSKYQATNVMEHCPQYQIEQTITLDERNKWQTYKYAFQGYNSYYNRQTTHVWEIIRKYHEDVEIVVHGINEYVLNIMTNIQWNYEMIFDIKHP</sequence>
<dbReference type="Proteomes" id="UP000677228">
    <property type="component" value="Unassembled WGS sequence"/>
</dbReference>
<dbReference type="EMBL" id="CAJNOK010051135">
    <property type="protein sequence ID" value="CAF1603177.1"/>
    <property type="molecule type" value="Genomic_DNA"/>
</dbReference>
<name>A0A8S2VWV6_9BILA</name>
<dbReference type="EMBL" id="CAJOBA010075013">
    <property type="protein sequence ID" value="CAF4412938.1"/>
    <property type="molecule type" value="Genomic_DNA"/>
</dbReference>
<gene>
    <name evidence="1" type="ORF">OVA965_LOCUS42227</name>
    <name evidence="2" type="ORF">TMI583_LOCUS44070</name>
</gene>
<evidence type="ECO:0000313" key="2">
    <source>
        <dbReference type="EMBL" id="CAF4412938.1"/>
    </source>
</evidence>
<evidence type="ECO:0000313" key="1">
    <source>
        <dbReference type="EMBL" id="CAF1603177.1"/>
    </source>
</evidence>
<reference evidence="2" key="1">
    <citation type="submission" date="2021-02" db="EMBL/GenBank/DDBJ databases">
        <authorList>
            <person name="Nowell W R."/>
        </authorList>
    </citation>
    <scope>NUCLEOTIDE SEQUENCE</scope>
</reference>
<comment type="caution">
    <text evidence="2">The sequence shown here is derived from an EMBL/GenBank/DDBJ whole genome shotgun (WGS) entry which is preliminary data.</text>
</comment>
<organism evidence="2 3">
    <name type="scientific">Didymodactylos carnosus</name>
    <dbReference type="NCBI Taxonomy" id="1234261"/>
    <lineage>
        <taxon>Eukaryota</taxon>
        <taxon>Metazoa</taxon>
        <taxon>Spiralia</taxon>
        <taxon>Gnathifera</taxon>
        <taxon>Rotifera</taxon>
        <taxon>Eurotatoria</taxon>
        <taxon>Bdelloidea</taxon>
        <taxon>Philodinida</taxon>
        <taxon>Philodinidae</taxon>
        <taxon>Didymodactylos</taxon>
    </lineage>
</organism>
<evidence type="ECO:0000313" key="3">
    <source>
        <dbReference type="Proteomes" id="UP000682733"/>
    </source>
</evidence>
<feature type="non-terminal residue" evidence="2">
    <location>
        <position position="169"/>
    </location>
</feature>
<protein>
    <submittedName>
        <fullName evidence="2">Uncharacterized protein</fullName>
    </submittedName>
</protein>
<dbReference type="Proteomes" id="UP000682733">
    <property type="component" value="Unassembled WGS sequence"/>
</dbReference>
<proteinExistence type="predicted"/>
<feature type="non-terminal residue" evidence="2">
    <location>
        <position position="1"/>
    </location>
</feature>